<dbReference type="GO" id="GO:0006281">
    <property type="term" value="P:DNA repair"/>
    <property type="evidence" value="ECO:0007669"/>
    <property type="project" value="UniProtKB-KW"/>
</dbReference>
<dbReference type="GeneID" id="100901314"/>
<dbReference type="InterPro" id="IPR022043">
    <property type="entry name" value="CAF1A_DD"/>
</dbReference>
<dbReference type="PANTHER" id="PTHR15272:SF0">
    <property type="entry name" value="CHROMATIN ASSEMBLY FACTOR 1 SUBUNIT A"/>
    <property type="match status" value="1"/>
</dbReference>
<reference evidence="11" key="1">
    <citation type="submission" date="2025-08" db="UniProtKB">
        <authorList>
            <consortium name="RefSeq"/>
        </authorList>
    </citation>
    <scope>IDENTIFICATION</scope>
</reference>
<evidence type="ECO:0000256" key="1">
    <source>
        <dbReference type="ARBA" id="ARBA00004123"/>
    </source>
</evidence>
<feature type="compositionally biased region" description="Basic and acidic residues" evidence="7">
    <location>
        <begin position="199"/>
        <end position="329"/>
    </location>
</feature>
<feature type="compositionally biased region" description="Polar residues" evidence="7">
    <location>
        <begin position="906"/>
        <end position="922"/>
    </location>
</feature>
<proteinExistence type="predicted"/>
<keyword evidence="6" id="KW-0539">Nucleus</keyword>
<dbReference type="KEGG" id="goe:100901314"/>
<feature type="compositionally biased region" description="Basic and acidic residues" evidence="7">
    <location>
        <begin position="17"/>
        <end position="26"/>
    </location>
</feature>
<feature type="region of interest" description="Disordered" evidence="7">
    <location>
        <begin position="817"/>
        <end position="944"/>
    </location>
</feature>
<feature type="compositionally biased region" description="Acidic residues" evidence="7">
    <location>
        <begin position="133"/>
        <end position="146"/>
    </location>
</feature>
<evidence type="ECO:0000256" key="4">
    <source>
        <dbReference type="ARBA" id="ARBA00023186"/>
    </source>
</evidence>
<evidence type="ECO:0000256" key="3">
    <source>
        <dbReference type="ARBA" id="ARBA00022763"/>
    </source>
</evidence>
<dbReference type="Pfam" id="PF11600">
    <property type="entry name" value="CAF1A_acidic"/>
    <property type="match status" value="1"/>
</dbReference>
<keyword evidence="5" id="KW-0234">DNA repair</keyword>
<evidence type="ECO:0000259" key="9">
    <source>
        <dbReference type="Pfam" id="PF12253"/>
    </source>
</evidence>
<feature type="region of interest" description="Disordered" evidence="7">
    <location>
        <begin position="425"/>
        <end position="446"/>
    </location>
</feature>
<evidence type="ECO:0000259" key="8">
    <source>
        <dbReference type="Pfam" id="PF11600"/>
    </source>
</evidence>
<evidence type="ECO:0000256" key="5">
    <source>
        <dbReference type="ARBA" id="ARBA00023204"/>
    </source>
</evidence>
<feature type="compositionally biased region" description="Acidic residues" evidence="7">
    <location>
        <begin position="510"/>
        <end position="542"/>
    </location>
</feature>
<dbReference type="PANTHER" id="PTHR15272">
    <property type="entry name" value="CHROMATIN ASSEMBLY FACTOR 1 SUBUNIT A CAF-1 SUBUNIT A"/>
    <property type="match status" value="1"/>
</dbReference>
<keyword evidence="2" id="KW-0235">DNA replication</keyword>
<dbReference type="AlphaFoldDB" id="A0AAJ7L4U9"/>
<feature type="region of interest" description="Disordered" evidence="7">
    <location>
        <begin position="510"/>
        <end position="544"/>
    </location>
</feature>
<evidence type="ECO:0000256" key="2">
    <source>
        <dbReference type="ARBA" id="ARBA00022705"/>
    </source>
</evidence>
<evidence type="ECO:0000256" key="6">
    <source>
        <dbReference type="ARBA" id="ARBA00023242"/>
    </source>
</evidence>
<feature type="compositionally biased region" description="Polar residues" evidence="7">
    <location>
        <begin position="63"/>
        <end position="81"/>
    </location>
</feature>
<feature type="region of interest" description="Disordered" evidence="7">
    <location>
        <begin position="17"/>
        <end position="375"/>
    </location>
</feature>
<dbReference type="GO" id="GO:0006260">
    <property type="term" value="P:DNA replication"/>
    <property type="evidence" value="ECO:0007669"/>
    <property type="project" value="UniProtKB-KW"/>
</dbReference>
<evidence type="ECO:0000256" key="7">
    <source>
        <dbReference type="SAM" id="MobiDB-lite"/>
    </source>
</evidence>
<protein>
    <submittedName>
        <fullName evidence="11">Chromatin assembly factor 1 subunit A</fullName>
    </submittedName>
</protein>
<organism evidence="10 11">
    <name type="scientific">Galendromus occidentalis</name>
    <name type="common">western predatory mite</name>
    <dbReference type="NCBI Taxonomy" id="34638"/>
    <lineage>
        <taxon>Eukaryota</taxon>
        <taxon>Metazoa</taxon>
        <taxon>Ecdysozoa</taxon>
        <taxon>Arthropoda</taxon>
        <taxon>Chelicerata</taxon>
        <taxon>Arachnida</taxon>
        <taxon>Acari</taxon>
        <taxon>Parasitiformes</taxon>
        <taxon>Mesostigmata</taxon>
        <taxon>Gamasina</taxon>
        <taxon>Phytoseioidea</taxon>
        <taxon>Phytoseiidae</taxon>
        <taxon>Typhlodrominae</taxon>
        <taxon>Galendromus</taxon>
    </lineage>
</organism>
<feature type="compositionally biased region" description="Basic and acidic residues" evidence="7">
    <location>
        <begin position="121"/>
        <end position="132"/>
    </location>
</feature>
<dbReference type="GO" id="GO:0006334">
    <property type="term" value="P:nucleosome assembly"/>
    <property type="evidence" value="ECO:0007669"/>
    <property type="project" value="TreeGrafter"/>
</dbReference>
<dbReference type="InterPro" id="IPR021644">
    <property type="entry name" value="CAF-1_p150_acidic"/>
</dbReference>
<feature type="compositionally biased region" description="Polar residues" evidence="7">
    <location>
        <begin position="152"/>
        <end position="162"/>
    </location>
</feature>
<feature type="compositionally biased region" description="Low complexity" evidence="7">
    <location>
        <begin position="893"/>
        <end position="905"/>
    </location>
</feature>
<dbReference type="GO" id="GO:0005634">
    <property type="term" value="C:nucleus"/>
    <property type="evidence" value="ECO:0007669"/>
    <property type="project" value="UniProtKB-SubCell"/>
</dbReference>
<dbReference type="RefSeq" id="XP_018495835.1">
    <property type="nucleotide sequence ID" value="XM_018640319.1"/>
</dbReference>
<evidence type="ECO:0000313" key="11">
    <source>
        <dbReference type="RefSeq" id="XP_018495835.1"/>
    </source>
</evidence>
<name>A0AAJ7L4U9_9ACAR</name>
<dbReference type="Pfam" id="PF12253">
    <property type="entry name" value="CAF1A_dimeriz"/>
    <property type="match status" value="1"/>
</dbReference>
<keyword evidence="4" id="KW-0143">Chaperone</keyword>
<dbReference type="GO" id="GO:0033186">
    <property type="term" value="C:CAF-1 complex"/>
    <property type="evidence" value="ECO:0007669"/>
    <property type="project" value="TreeGrafter"/>
</dbReference>
<feature type="compositionally biased region" description="Basic and acidic residues" evidence="7">
    <location>
        <begin position="817"/>
        <end position="859"/>
    </location>
</feature>
<dbReference type="Proteomes" id="UP000694867">
    <property type="component" value="Unplaced"/>
</dbReference>
<evidence type="ECO:0000313" key="10">
    <source>
        <dbReference type="Proteomes" id="UP000694867"/>
    </source>
</evidence>
<comment type="subcellular location">
    <subcellularLocation>
        <location evidence="1">Nucleus</location>
    </subcellularLocation>
</comment>
<feature type="compositionally biased region" description="Basic and acidic residues" evidence="7">
    <location>
        <begin position="345"/>
        <end position="365"/>
    </location>
</feature>
<feature type="domain" description="Chromatin assembly factor 1 subunit A dimerization" evidence="9">
    <location>
        <begin position="467"/>
        <end position="536"/>
    </location>
</feature>
<accession>A0AAJ7L4U9</accession>
<keyword evidence="3" id="KW-0227">DNA damage</keyword>
<gene>
    <name evidence="11" type="primary">LOC100901314</name>
</gene>
<feature type="domain" description="Chromatin assembly factor 1 p150 subunit acidic region" evidence="8">
    <location>
        <begin position="228"/>
        <end position="384"/>
    </location>
</feature>
<keyword evidence="10" id="KW-1185">Reference proteome</keyword>
<sequence>MYPRHIRGRLSFSIKRKDREIQHAKPENALVIEDSPEKPPPKKICRTSVAESDVSVAVKRCSDSGTNPTQGRTQENNNNSNDGDKHVEEAEASNGNETEGGPVISDANSQEPADPTGTVESRLEGNTEKQEENADNNENDEDDVEVMDVSLAESSILESTIESVADDSENNEKSDPNTPTAPKRARLSKTEAAWQRLKQQKDKELRQKEKDERLKLRQEERERREQERKELRDKKEKERLEKEKKKEEERLERERKKEEERQAKERERIEREKKKEEERQLREKERIEKEKEKEEKEKLRREKEDEKRRREEDKKRELEEESAKKEKAKQAFRSFFVKKTCAPNPEDKDSVAPREDGMKEDEGSRGESAGPIKFRPFQLKKDMKLAPIVSEDAKNRFVKSALEARLKEQNASVASLYIKQLSGGYKPLKSSKRSKTDNQEPEDQDVIVITRSNRDVDESCGGRMRAKLLQFAENYRPAYYGTWRKRCPQINGRRPFSKYCDFDYAVDSDDEWEEGEGESLAGTDDEKEEKDEVEEEYEEDDFLVPHGYLSESEEDEEDDQPMDPEALKARIAARQEEFKADRKAGLQKKKIVAVCSLGPDGVALQEEIKVLSQFKAVLMVANGLAPSWERESEVVINSKDAEPAVLTGKALELFCKTAHGFQGGVRALYDTFFQKWKSVSDVRVTSKSLKMTLTNCCKRSKSLNAMVVNRQLLEKFGLEPLEEDTGNDATPTLSKFLPNDVIPELIKVTQGNSKTSQILDDFLTLMAHRKFGKAQVKRTLTTIGEYDSVQRCWLVKDECLKEHGLENLKIEKATKKDVKEEKSNKAKEGNKSKDERKSKQPDEDQKNSNKENDDSKDSTKLPPADAPCKTEETSNLTPEATTPRRVSIKSFFTPKSKISTTPTSSRGQSSATPKILTSTKDSSSNRDESNAPTPMAVGVSTAEVPKAKKRVQLTTLSRTPTLKEEKKTQAVLDKDELILIEDSN</sequence>